<dbReference type="EMBL" id="JNOC01000051">
    <property type="protein sequence ID" value="KPH55186.1"/>
    <property type="molecule type" value="Genomic_DNA"/>
</dbReference>
<evidence type="ECO:0000256" key="1">
    <source>
        <dbReference type="HAMAP-Rule" id="MF_02095"/>
    </source>
</evidence>
<dbReference type="CDD" id="cd01638">
    <property type="entry name" value="CysQ"/>
    <property type="match status" value="1"/>
</dbReference>
<comment type="subcellular location">
    <subcellularLocation>
        <location evidence="1">Cell membrane</location>
        <topology evidence="1">Peripheral membrane protein</topology>
        <orientation evidence="1">Cytoplasmic side</orientation>
    </subcellularLocation>
</comment>
<keyword evidence="1 2" id="KW-0479">Metal-binding</keyword>
<proteinExistence type="inferred from homology"/>
<comment type="catalytic activity">
    <reaction evidence="1">
        <text>adenosine 3',5'-bisphosphate + H2O = AMP + phosphate</text>
        <dbReference type="Rhea" id="RHEA:10040"/>
        <dbReference type="ChEBI" id="CHEBI:15377"/>
        <dbReference type="ChEBI" id="CHEBI:43474"/>
        <dbReference type="ChEBI" id="CHEBI:58343"/>
        <dbReference type="ChEBI" id="CHEBI:456215"/>
        <dbReference type="EC" id="3.1.3.7"/>
    </reaction>
</comment>
<dbReference type="Proteomes" id="UP000037997">
    <property type="component" value="Unassembled WGS sequence"/>
</dbReference>
<dbReference type="PANTHER" id="PTHR43028">
    <property type="entry name" value="3'(2'),5'-BISPHOSPHATE NUCLEOTIDASE 1"/>
    <property type="match status" value="1"/>
</dbReference>
<accession>A0A0N1EAK7</accession>
<feature type="binding site" evidence="1">
    <location>
        <begin position="84"/>
        <end position="87"/>
    </location>
    <ligand>
        <name>substrate</name>
    </ligand>
</feature>
<reference evidence="3 4" key="1">
    <citation type="submission" date="2014-06" db="EMBL/GenBank/DDBJ databases">
        <title>Helicobacter pullorum isolates in fresh chicken meat - phenotypic and genotypic features.</title>
        <authorList>
            <person name="Borges V."/>
            <person name="Santos A."/>
            <person name="Correia C.B."/>
            <person name="Saraiva M."/>
            <person name="Menard A."/>
            <person name="Vieira L."/>
            <person name="Sampaio D.A."/>
            <person name="Gomes J.P."/>
            <person name="Oleastro M."/>
        </authorList>
    </citation>
    <scope>NUCLEOTIDE SEQUENCE [LARGE SCALE GENOMIC DNA]</scope>
    <source>
        <strain evidence="3 4">229334/12</strain>
    </source>
</reference>
<feature type="binding site" evidence="1">
    <location>
        <position position="63"/>
    </location>
    <ligand>
        <name>Mg(2+)</name>
        <dbReference type="ChEBI" id="CHEBI:18420"/>
        <label>1</label>
    </ligand>
</feature>
<feature type="binding site" evidence="1">
    <location>
        <position position="225"/>
    </location>
    <ligand>
        <name>substrate</name>
    </ligand>
</feature>
<dbReference type="GO" id="GO:0005886">
    <property type="term" value="C:plasma membrane"/>
    <property type="evidence" value="ECO:0007669"/>
    <property type="project" value="UniProtKB-SubCell"/>
</dbReference>
<name>A0A0N1EAK7_9HELI</name>
<evidence type="ECO:0000313" key="4">
    <source>
        <dbReference type="Proteomes" id="UP000037997"/>
    </source>
</evidence>
<keyword evidence="1" id="KW-1003">Cell membrane</keyword>
<dbReference type="PANTHER" id="PTHR43028:SF5">
    <property type="entry name" value="3'(2'),5'-BISPHOSPHATE NUCLEOTIDASE 1"/>
    <property type="match status" value="1"/>
</dbReference>
<dbReference type="EC" id="3.1.3.7" evidence="1"/>
<dbReference type="RefSeq" id="WP_054198353.1">
    <property type="nucleotide sequence ID" value="NZ_JNOC01000051.1"/>
</dbReference>
<feature type="binding site" evidence="1">
    <location>
        <position position="82"/>
    </location>
    <ligand>
        <name>Mg(2+)</name>
        <dbReference type="ChEBI" id="CHEBI:18420"/>
        <label>2</label>
    </ligand>
</feature>
<dbReference type="InterPro" id="IPR006240">
    <property type="entry name" value="CysQ"/>
</dbReference>
<feature type="binding site" evidence="2">
    <location>
        <position position="85"/>
    </location>
    <ligand>
        <name>Mg(2+)</name>
        <dbReference type="ChEBI" id="CHEBI:18420"/>
        <label>1</label>
        <note>catalytic</note>
    </ligand>
</feature>
<dbReference type="SUPFAM" id="SSF56655">
    <property type="entry name" value="Carbohydrate phosphatase"/>
    <property type="match status" value="1"/>
</dbReference>
<feature type="binding site" evidence="1">
    <location>
        <position position="82"/>
    </location>
    <ligand>
        <name>Mg(2+)</name>
        <dbReference type="ChEBI" id="CHEBI:18420"/>
        <label>1</label>
    </ligand>
</feature>
<evidence type="ECO:0000256" key="2">
    <source>
        <dbReference type="PIRSR" id="PIRSR600760-2"/>
    </source>
</evidence>
<sequence>MQKLLYQVALVAMEAGRIALKYYGKGEFSLKSDSSPITQADLESNAFIMQSLQNLSSFEICSEEAVLEYEKRRDLDYYWLIDPLDGTKDFLAQNGGWTINIALISNNRPILGVVYAPCFYELYIALRGSGSYTFDAKLLKNAMESHLVDEVFLESHKIQLNGDRALEDKELVACDSNFHSTKETQEFLQKYHLKVRKYGSSLKVCALAKGEADLYPRFNGTSEWDMAACDIVLQEAGGEILDCITKKPLLYNKENIRNNHFIAFAKSQVGGEIYRDFLQD</sequence>
<feature type="binding site" evidence="2">
    <location>
        <position position="225"/>
    </location>
    <ligand>
        <name>Mg(2+)</name>
        <dbReference type="ChEBI" id="CHEBI:18420"/>
        <label>1</label>
        <note>catalytic</note>
    </ligand>
</feature>
<feature type="binding site" evidence="1">
    <location>
        <position position="85"/>
    </location>
    <ligand>
        <name>Mg(2+)</name>
        <dbReference type="ChEBI" id="CHEBI:18420"/>
        <label>2</label>
    </ligand>
</feature>
<feature type="binding site" evidence="2">
    <location>
        <position position="84"/>
    </location>
    <ligand>
        <name>Mg(2+)</name>
        <dbReference type="ChEBI" id="CHEBI:18420"/>
        <label>1</label>
        <note>catalytic</note>
    </ligand>
</feature>
<dbReference type="GO" id="GO:0006790">
    <property type="term" value="P:sulfur compound metabolic process"/>
    <property type="evidence" value="ECO:0007669"/>
    <property type="project" value="InterPro"/>
</dbReference>
<dbReference type="GO" id="GO:0008441">
    <property type="term" value="F:3'(2'),5'-bisphosphate nucleotidase activity"/>
    <property type="evidence" value="ECO:0007669"/>
    <property type="project" value="UniProtKB-UniRule"/>
</dbReference>
<feature type="binding site" evidence="1">
    <location>
        <position position="84"/>
    </location>
    <ligand>
        <name>Mg(2+)</name>
        <dbReference type="ChEBI" id="CHEBI:18420"/>
        <label>1</label>
    </ligand>
</feature>
<dbReference type="PRINTS" id="PR00377">
    <property type="entry name" value="IMPHPHTASES"/>
</dbReference>
<dbReference type="AlphaFoldDB" id="A0A0N1EAK7"/>
<feature type="binding site" evidence="2">
    <location>
        <position position="82"/>
    </location>
    <ligand>
        <name>Mg(2+)</name>
        <dbReference type="ChEBI" id="CHEBI:18420"/>
        <label>1</label>
        <note>catalytic</note>
    </ligand>
</feature>
<keyword evidence="1" id="KW-0378">Hydrolase</keyword>
<evidence type="ECO:0000313" key="3">
    <source>
        <dbReference type="EMBL" id="KPH55186.1"/>
    </source>
</evidence>
<comment type="cofactor">
    <cofactor evidence="1 2">
        <name>Mg(2+)</name>
        <dbReference type="ChEBI" id="CHEBI:18420"/>
    </cofactor>
</comment>
<dbReference type="PATRIC" id="fig|35818.11.peg.1895"/>
<protein>
    <recommendedName>
        <fullName evidence="1">3'(2'),5'-bisphosphate nucleotidase CysQ</fullName>
        <ecNumber evidence="1">3.1.3.7</ecNumber>
    </recommendedName>
    <alternativeName>
        <fullName evidence="1">3'(2'),5-bisphosphonucleoside 3'(2')-phosphohydrolase</fullName>
    </alternativeName>
    <alternativeName>
        <fullName evidence="1">3'-phosphoadenosine 5'-phosphate phosphatase</fullName>
        <shortName evidence="1">PAP phosphatase</shortName>
    </alternativeName>
</protein>
<feature type="binding site" evidence="1">
    <location>
        <position position="225"/>
    </location>
    <ligand>
        <name>Mg(2+)</name>
        <dbReference type="ChEBI" id="CHEBI:18420"/>
        <label>2</label>
    </ligand>
</feature>
<dbReference type="InterPro" id="IPR050725">
    <property type="entry name" value="CysQ/Inositol_MonoPase"/>
</dbReference>
<feature type="binding site" evidence="2">
    <location>
        <position position="63"/>
    </location>
    <ligand>
        <name>Mg(2+)</name>
        <dbReference type="ChEBI" id="CHEBI:18420"/>
        <label>1</label>
        <note>catalytic</note>
    </ligand>
</feature>
<dbReference type="HAMAP" id="MF_02095">
    <property type="entry name" value="CysQ"/>
    <property type="match status" value="1"/>
</dbReference>
<comment type="caution">
    <text evidence="3">The sequence shown here is derived from an EMBL/GenBank/DDBJ whole genome shotgun (WGS) entry which is preliminary data.</text>
</comment>
<dbReference type="Gene3D" id="3.40.190.80">
    <property type="match status" value="1"/>
</dbReference>
<comment type="function">
    <text evidence="1">Converts adenosine-3',5'-bisphosphate (PAP) to AMP.</text>
</comment>
<dbReference type="GO" id="GO:0000287">
    <property type="term" value="F:magnesium ion binding"/>
    <property type="evidence" value="ECO:0007669"/>
    <property type="project" value="UniProtKB-UniRule"/>
</dbReference>
<organism evidence="3 4">
    <name type="scientific">Helicobacter pullorum</name>
    <dbReference type="NCBI Taxonomy" id="35818"/>
    <lineage>
        <taxon>Bacteria</taxon>
        <taxon>Pseudomonadati</taxon>
        <taxon>Campylobacterota</taxon>
        <taxon>Epsilonproteobacteria</taxon>
        <taxon>Campylobacterales</taxon>
        <taxon>Helicobacteraceae</taxon>
        <taxon>Helicobacter</taxon>
    </lineage>
</organism>
<dbReference type="InterPro" id="IPR000760">
    <property type="entry name" value="Inositol_monophosphatase-like"/>
</dbReference>
<dbReference type="Pfam" id="PF00459">
    <property type="entry name" value="Inositol_P"/>
    <property type="match status" value="1"/>
</dbReference>
<keyword evidence="1 2" id="KW-0460">Magnesium</keyword>
<feature type="binding site" evidence="1">
    <location>
        <position position="63"/>
    </location>
    <ligand>
        <name>substrate</name>
    </ligand>
</feature>
<comment type="similarity">
    <text evidence="1">Belongs to the inositol monophosphatase superfamily. CysQ family.</text>
</comment>
<dbReference type="STRING" id="35818.HPU229336_03995"/>
<keyword evidence="1" id="KW-0472">Membrane</keyword>
<gene>
    <name evidence="1" type="primary">cysQ</name>
    <name evidence="3" type="ORF">HPU229334_09585</name>
</gene>
<dbReference type="Gene3D" id="3.30.540.10">
    <property type="entry name" value="Fructose-1,6-Bisphosphatase, subunit A, domain 1"/>
    <property type="match status" value="1"/>
</dbReference>